<dbReference type="EMBL" id="WQMT02000002">
    <property type="protein sequence ID" value="KAG9226740.1"/>
    <property type="molecule type" value="Genomic_DNA"/>
</dbReference>
<organism evidence="1 2">
    <name type="scientific">Pleurotus cornucopiae</name>
    <name type="common">Cornucopia mushroom</name>
    <dbReference type="NCBI Taxonomy" id="5321"/>
    <lineage>
        <taxon>Eukaryota</taxon>
        <taxon>Fungi</taxon>
        <taxon>Dikarya</taxon>
        <taxon>Basidiomycota</taxon>
        <taxon>Agaricomycotina</taxon>
        <taxon>Agaricomycetes</taxon>
        <taxon>Agaricomycetidae</taxon>
        <taxon>Agaricales</taxon>
        <taxon>Pleurotineae</taxon>
        <taxon>Pleurotaceae</taxon>
        <taxon>Pleurotus</taxon>
    </lineage>
</organism>
<protein>
    <submittedName>
        <fullName evidence="1">Uncharacterized protein</fullName>
    </submittedName>
</protein>
<accession>A0ACB7JAJ6</accession>
<proteinExistence type="predicted"/>
<gene>
    <name evidence="1" type="ORF">CCMSSC00406_0008440</name>
</gene>
<reference evidence="1 2" key="1">
    <citation type="journal article" date="2021" name="Appl. Environ. Microbiol.">
        <title>Genetic linkage and physical mapping for an oyster mushroom Pleurotus cornucopiae and QTL analysis for the trait cap color.</title>
        <authorList>
            <person name="Zhang Y."/>
            <person name="Gao W."/>
            <person name="Sonnenberg A."/>
            <person name="Chen Q."/>
            <person name="Zhang J."/>
            <person name="Huang C."/>
        </authorList>
    </citation>
    <scope>NUCLEOTIDE SEQUENCE [LARGE SCALE GENOMIC DNA]</scope>
    <source>
        <strain evidence="1">CCMSSC00406</strain>
    </source>
</reference>
<evidence type="ECO:0000313" key="1">
    <source>
        <dbReference type="EMBL" id="KAG9226740.1"/>
    </source>
</evidence>
<name>A0ACB7JAJ6_PLECO</name>
<dbReference type="Proteomes" id="UP000824881">
    <property type="component" value="Unassembled WGS sequence"/>
</dbReference>
<sequence>MESSTHFNFGVRLGLFLVVEAASLSAISTGCLLLYILYGSINRWRASRAASHEHAEEHSEDTISVDQESQDVSGSAYFRNLMLAELIQAIGGLLNVRWIIDAEVAFKGPICTAQSVLEQMGDVGVALTTLVIASHTFIVLVLRWHTPARISIKSLSIPVPAIVLSLIWLFITLAIAIPAGLHQNNPDKPYFSRTGYWCWINESYPKERIGLEYFWLWAAAFIQIILYVFLALVLRGLVVVENGRFGWASKAKSSEQRDDYSYDSDGAREARDEAARVANRTAMQMLFYPLVYIITIFPISIARWVSFSGTAIPSAATMFADIMFCSSGFLNVLLYTITRPGVVRGSPPPPSDAERGLKSHSHNLTLQASSHSGHGAISGGHVERRRATTAKASAGVIPLSPTHRALGRLPDLGEDEEEEQIALDSAIRRVHSRPHGVENSRVYPPPSRRTTSQDNDLGRLPDSDDEGSSSSGAGGAGLRAAFGLASAGFKTACITKLFPTRSHTVAAQGGINAALGNMTEDHWKWHMYDTVKGSDWLGDQDAIHYMCREAPNTIIELEHYGVPFSRTSDGRIYQRAIGGHTLDYGKGGQAYRCAAAADRTGHALLHTLYGQSLRHDTTFFIEYFVLDLLMHEGACVGVMAISMEDGTIHKFRSHHTILATGGYGRAYFSCTSAHTCTGDGNAMVSRAGLPLQDMEFVQFHPTGIYGAGCLISEGCRGEGGYLLNSEGERFMERYAPTARDLASRDVVARSMSKEIQAGRGVGPLKDHIHLQLSHLPPEIIEERLPGISETAAIFSGVDVTKEPIPVIPTVHYNMGGIPTKYTGEVITIDEHGNDVVVPGLYAAGEAACVSVHGANRLGANSLLEIIVFGRACAHHINHNFSPSTPHATLPSDLGNTSIEFMERIRQVTKPESTSAIRLEAQRIMQSDAGVFRAQDSLDRGIERMSRVYERFARINIKDRSMIWNSDLIEALELRNILQCAIQTIKAAAQRKESRGAHAREDYQQRDDESWMKHTLTFQSEVESPSIDVEYRPVTMRVLGYSLRSSGPFRGMKEVLLVGFGAVGALYQGVHFKSQKFGEIRDWKPDRLCSSVASAADQAYDYVVVTTKAVPELKRTPEILSPLLSPEYTSRFSQPTYVLLQNGLNVERDLYDAILKLDKGKPSIVGTALYVGTNLATSNVVEHNNVERLSLGVYRHGAPTTTENSAEEATLLQDLGSILQKGGSAITIVPEIQRIKFSKNFWNLSFASFATLTGYTLPSLFRSPPASNGEQYDPYVHPITAELVQQHSLPAIKAIMKEVLALGTD</sequence>
<keyword evidence="2" id="KW-1185">Reference proteome</keyword>
<evidence type="ECO:0000313" key="2">
    <source>
        <dbReference type="Proteomes" id="UP000824881"/>
    </source>
</evidence>
<comment type="caution">
    <text evidence="1">The sequence shown here is derived from an EMBL/GenBank/DDBJ whole genome shotgun (WGS) entry which is preliminary data.</text>
</comment>